<dbReference type="Proteomes" id="UP000006044">
    <property type="component" value="Unassembled WGS sequence"/>
</dbReference>
<sequence>MKKTILFCVALAGLTAMSSCGNKAATKLENAADSASYALGVSNGARFGEALKSGMYEQLKNIDPNDFMKGLAAALKTDSTQRSYEMGLSQGLYIKEMLNNIKQGTGVEIDIPTFVQAYKQAMDGDTTLLISAMQSNSVLDAIFRAAAEAKEKEELARLAETPEAKENLAKGEAFLAEKAKEEGVVKTESGLLYKVVKEGKGDKVQSNQRAKVSYKGTLIDGTQFDSNASATFSPTQVVKGFGEGLQLMQKGGKYILYIPAELGYGVRGGGDKIPTNSTLIFEVEVLDIVK</sequence>
<dbReference type="PROSITE" id="PS50059">
    <property type="entry name" value="FKBP_PPIASE"/>
    <property type="match status" value="1"/>
</dbReference>
<dbReference type="InterPro" id="IPR046357">
    <property type="entry name" value="PPIase_dom_sf"/>
</dbReference>
<evidence type="ECO:0000256" key="7">
    <source>
        <dbReference type="SAM" id="SignalP"/>
    </source>
</evidence>
<protein>
    <recommendedName>
        <fullName evidence="6">Peptidyl-prolyl cis-trans isomerase</fullName>
        <ecNumber evidence="6">5.2.1.8</ecNumber>
    </recommendedName>
</protein>
<dbReference type="Pfam" id="PF01346">
    <property type="entry name" value="FKBP_N"/>
    <property type="match status" value="1"/>
</dbReference>
<feature type="signal peptide" evidence="7">
    <location>
        <begin position="1"/>
        <end position="24"/>
    </location>
</feature>
<dbReference type="STRING" id="742726.HMPREF9448_02691"/>
<keyword evidence="7" id="KW-0732">Signal</keyword>
<name>K0WUW2_9BACT</name>
<dbReference type="PATRIC" id="fig|742726.3.peg.2802"/>
<comment type="caution">
    <text evidence="9">The sequence shown here is derived from an EMBL/GenBank/DDBJ whole genome shotgun (WGS) entry which is preliminary data.</text>
</comment>
<dbReference type="RefSeq" id="WP_008863065.1">
    <property type="nucleotide sequence ID" value="NZ_CAXSYG010000001.1"/>
</dbReference>
<keyword evidence="10" id="KW-1185">Reference proteome</keyword>
<dbReference type="PANTHER" id="PTHR43811">
    <property type="entry name" value="FKBP-TYPE PEPTIDYL-PROLYL CIS-TRANS ISOMERASE FKPA"/>
    <property type="match status" value="1"/>
</dbReference>
<organism evidence="9 10">
    <name type="scientific">Barnesiella intestinihominis YIT 11860</name>
    <dbReference type="NCBI Taxonomy" id="742726"/>
    <lineage>
        <taxon>Bacteria</taxon>
        <taxon>Pseudomonadati</taxon>
        <taxon>Bacteroidota</taxon>
        <taxon>Bacteroidia</taxon>
        <taxon>Bacteroidales</taxon>
        <taxon>Barnesiellaceae</taxon>
        <taxon>Barnesiella</taxon>
    </lineage>
</organism>
<dbReference type="InterPro" id="IPR000774">
    <property type="entry name" value="PPIase_FKBP_N"/>
</dbReference>
<comment type="catalytic activity">
    <reaction evidence="1 5 6">
        <text>[protein]-peptidylproline (omega=180) = [protein]-peptidylproline (omega=0)</text>
        <dbReference type="Rhea" id="RHEA:16237"/>
        <dbReference type="Rhea" id="RHEA-COMP:10747"/>
        <dbReference type="Rhea" id="RHEA-COMP:10748"/>
        <dbReference type="ChEBI" id="CHEBI:83833"/>
        <dbReference type="ChEBI" id="CHEBI:83834"/>
        <dbReference type="EC" id="5.2.1.8"/>
    </reaction>
</comment>
<evidence type="ECO:0000256" key="3">
    <source>
        <dbReference type="ARBA" id="ARBA00023110"/>
    </source>
</evidence>
<dbReference type="Gene3D" id="3.10.50.40">
    <property type="match status" value="1"/>
</dbReference>
<dbReference type="Gene3D" id="1.10.287.460">
    <property type="entry name" value="Peptidyl-prolyl cis-trans isomerase, FKBP-type, N-terminal domain"/>
    <property type="match status" value="2"/>
</dbReference>
<evidence type="ECO:0000256" key="6">
    <source>
        <dbReference type="RuleBase" id="RU003915"/>
    </source>
</evidence>
<proteinExistence type="inferred from homology"/>
<dbReference type="InterPro" id="IPR036944">
    <property type="entry name" value="PPIase_FKBP_N_sf"/>
</dbReference>
<dbReference type="SUPFAM" id="SSF54534">
    <property type="entry name" value="FKBP-like"/>
    <property type="match status" value="1"/>
</dbReference>
<dbReference type="eggNOG" id="COG0545">
    <property type="taxonomic scope" value="Bacteria"/>
</dbReference>
<feature type="chain" id="PRO_5003840657" description="Peptidyl-prolyl cis-trans isomerase" evidence="7">
    <location>
        <begin position="25"/>
        <end position="290"/>
    </location>
</feature>
<evidence type="ECO:0000256" key="2">
    <source>
        <dbReference type="ARBA" id="ARBA00006577"/>
    </source>
</evidence>
<evidence type="ECO:0000256" key="5">
    <source>
        <dbReference type="PROSITE-ProRule" id="PRU00277"/>
    </source>
</evidence>
<reference evidence="9 10" key="1">
    <citation type="submission" date="2012-08" db="EMBL/GenBank/DDBJ databases">
        <title>The Genome Sequence of Barnesiella intestinihominis YIT 11860.</title>
        <authorList>
            <consortium name="The Broad Institute Genome Sequencing Platform"/>
            <person name="Earl A."/>
            <person name="Ward D."/>
            <person name="Feldgarden M."/>
            <person name="Gevers D."/>
            <person name="Morotomi M."/>
            <person name="Walker B."/>
            <person name="Young S.K."/>
            <person name="Zeng Q."/>
            <person name="Gargeya S."/>
            <person name="Fitzgerald M."/>
            <person name="Haas B."/>
            <person name="Abouelleil A."/>
            <person name="Alvarado L."/>
            <person name="Arachchi H.M."/>
            <person name="Berlin A.M."/>
            <person name="Chapman S.B."/>
            <person name="Goldberg J."/>
            <person name="Griggs A."/>
            <person name="Gujja S."/>
            <person name="Hansen M."/>
            <person name="Howarth C."/>
            <person name="Imamovic A."/>
            <person name="Larimer J."/>
            <person name="McCowen C."/>
            <person name="Montmayeur A."/>
            <person name="Murphy C."/>
            <person name="Neiman D."/>
            <person name="Pearson M."/>
            <person name="Priest M."/>
            <person name="Roberts A."/>
            <person name="Saif S."/>
            <person name="Shea T."/>
            <person name="Sisk P."/>
            <person name="Sykes S."/>
            <person name="Wortman J."/>
            <person name="Nusbaum C."/>
            <person name="Birren B."/>
        </authorList>
    </citation>
    <scope>NUCLEOTIDE SEQUENCE [LARGE SCALE GENOMIC DNA]</scope>
    <source>
        <strain evidence="9 10">YIT 11860</strain>
    </source>
</reference>
<keyword evidence="4 5" id="KW-0413">Isomerase</keyword>
<gene>
    <name evidence="9" type="ORF">HMPREF9448_02691</name>
</gene>
<dbReference type="EMBL" id="ADLE01000018">
    <property type="protein sequence ID" value="EJZ62011.1"/>
    <property type="molecule type" value="Genomic_DNA"/>
</dbReference>
<dbReference type="GeneID" id="77849870"/>
<dbReference type="EC" id="5.2.1.8" evidence="6"/>
<dbReference type="GO" id="GO:0003755">
    <property type="term" value="F:peptidyl-prolyl cis-trans isomerase activity"/>
    <property type="evidence" value="ECO:0007669"/>
    <property type="project" value="UniProtKB-UniRule"/>
</dbReference>
<evidence type="ECO:0000313" key="9">
    <source>
        <dbReference type="EMBL" id="EJZ62011.1"/>
    </source>
</evidence>
<comment type="similarity">
    <text evidence="2 6">Belongs to the FKBP-type PPIase family.</text>
</comment>
<dbReference type="PROSITE" id="PS51257">
    <property type="entry name" value="PROKAR_LIPOPROTEIN"/>
    <property type="match status" value="1"/>
</dbReference>
<dbReference type="OrthoDB" id="9814548at2"/>
<keyword evidence="3 5" id="KW-0697">Rotamase</keyword>
<dbReference type="GO" id="GO:0006457">
    <property type="term" value="P:protein folding"/>
    <property type="evidence" value="ECO:0007669"/>
    <property type="project" value="InterPro"/>
</dbReference>
<dbReference type="HOGENOM" id="CLU_013615_0_0_10"/>
<evidence type="ECO:0000256" key="1">
    <source>
        <dbReference type="ARBA" id="ARBA00000971"/>
    </source>
</evidence>
<evidence type="ECO:0000256" key="4">
    <source>
        <dbReference type="ARBA" id="ARBA00023235"/>
    </source>
</evidence>
<feature type="domain" description="PPIase FKBP-type" evidence="8">
    <location>
        <begin position="207"/>
        <end position="289"/>
    </location>
</feature>
<evidence type="ECO:0000259" key="8">
    <source>
        <dbReference type="PROSITE" id="PS50059"/>
    </source>
</evidence>
<accession>K0WUW2</accession>
<dbReference type="InterPro" id="IPR001179">
    <property type="entry name" value="PPIase_FKBP_dom"/>
</dbReference>
<evidence type="ECO:0000313" key="10">
    <source>
        <dbReference type="Proteomes" id="UP000006044"/>
    </source>
</evidence>
<dbReference type="Pfam" id="PF00254">
    <property type="entry name" value="FKBP_C"/>
    <property type="match status" value="1"/>
</dbReference>
<dbReference type="AlphaFoldDB" id="K0WUW2"/>
<dbReference type="PANTHER" id="PTHR43811:SF19">
    <property type="entry name" value="39 KDA FK506-BINDING NUCLEAR PROTEIN"/>
    <property type="match status" value="1"/>
</dbReference>